<sequence length="347" mass="37208">MAGDNFSLSMSQTQTVFRLPSKRSGCDALKAASEPVPWHVRPHEVLLQIHTTTLNYRDYAIASDIYPFPAKDTLVPCSDAAGEVIEVGDAVNFLSKGDWATINFSIENLYGPQKGRDTRLGAVLDGTLREYIAVPAIAVIPTPKTTKLSCGQLASLVCTGTTAWNSLYGNMPLEPGQHVSFIGTGSVSITGLILARAADKLKLAKETYGAGYTINYRNTPDWPTEANKITHGQGVDFVFENGGSGTIAQSVKCVAQGGIIAVIGFLVQAKEMPDVTALILGKGCIVRGTNFGPKQMTEDLVQFVCGKDLPMPVEKYFPYTPDGILDAFKFLGSGGHVGKICIEIIAW</sequence>
<dbReference type="Gene3D" id="3.40.50.720">
    <property type="entry name" value="NAD(P)-binding Rossmann-like Domain"/>
    <property type="match status" value="1"/>
</dbReference>
<dbReference type="Pfam" id="PF08240">
    <property type="entry name" value="ADH_N"/>
    <property type="match status" value="1"/>
</dbReference>
<dbReference type="InterPro" id="IPR013149">
    <property type="entry name" value="ADH-like_C"/>
</dbReference>
<dbReference type="PANTHER" id="PTHR45033">
    <property type="match status" value="1"/>
</dbReference>
<organism evidence="2 3">
    <name type="scientific">Polychaeton citri CBS 116435</name>
    <dbReference type="NCBI Taxonomy" id="1314669"/>
    <lineage>
        <taxon>Eukaryota</taxon>
        <taxon>Fungi</taxon>
        <taxon>Dikarya</taxon>
        <taxon>Ascomycota</taxon>
        <taxon>Pezizomycotina</taxon>
        <taxon>Dothideomycetes</taxon>
        <taxon>Dothideomycetidae</taxon>
        <taxon>Capnodiales</taxon>
        <taxon>Capnodiaceae</taxon>
        <taxon>Polychaeton</taxon>
    </lineage>
</organism>
<dbReference type="PANTHER" id="PTHR45033:SF2">
    <property type="entry name" value="ZINC-TYPE ALCOHOL DEHYDROGENASE-LIKE PROTEIN C1773.06C"/>
    <property type="match status" value="1"/>
</dbReference>
<dbReference type="InterPro" id="IPR020843">
    <property type="entry name" value="ER"/>
</dbReference>
<gene>
    <name evidence="2" type="ORF">K431DRAFT_340602</name>
</gene>
<dbReference type="InterPro" id="IPR036291">
    <property type="entry name" value="NAD(P)-bd_dom_sf"/>
</dbReference>
<proteinExistence type="predicted"/>
<dbReference type="EMBL" id="MU003823">
    <property type="protein sequence ID" value="KAF2718508.1"/>
    <property type="molecule type" value="Genomic_DNA"/>
</dbReference>
<evidence type="ECO:0000313" key="3">
    <source>
        <dbReference type="Proteomes" id="UP000799441"/>
    </source>
</evidence>
<dbReference type="CDD" id="cd08276">
    <property type="entry name" value="MDR7"/>
    <property type="match status" value="1"/>
</dbReference>
<feature type="domain" description="Enoyl reductase (ER)" evidence="1">
    <location>
        <begin position="25"/>
        <end position="342"/>
    </location>
</feature>
<keyword evidence="3" id="KW-1185">Reference proteome</keyword>
<dbReference type="InterPro" id="IPR011032">
    <property type="entry name" value="GroES-like_sf"/>
</dbReference>
<dbReference type="OrthoDB" id="3509362at2759"/>
<dbReference type="SUPFAM" id="SSF50129">
    <property type="entry name" value="GroES-like"/>
    <property type="match status" value="1"/>
</dbReference>
<protein>
    <submittedName>
        <fullName evidence="2">NAD(P)-binding protein</fullName>
    </submittedName>
</protein>
<name>A0A9P4Q359_9PEZI</name>
<dbReference type="InterPro" id="IPR013154">
    <property type="entry name" value="ADH-like_N"/>
</dbReference>
<dbReference type="GO" id="GO:0016491">
    <property type="term" value="F:oxidoreductase activity"/>
    <property type="evidence" value="ECO:0007669"/>
    <property type="project" value="InterPro"/>
</dbReference>
<dbReference type="SUPFAM" id="SSF51735">
    <property type="entry name" value="NAD(P)-binding Rossmann-fold domains"/>
    <property type="match status" value="1"/>
</dbReference>
<dbReference type="InterPro" id="IPR052711">
    <property type="entry name" value="Zinc_ADH-like"/>
</dbReference>
<comment type="caution">
    <text evidence="2">The sequence shown here is derived from an EMBL/GenBank/DDBJ whole genome shotgun (WGS) entry which is preliminary data.</text>
</comment>
<accession>A0A9P4Q359</accession>
<reference evidence="2" key="1">
    <citation type="journal article" date="2020" name="Stud. Mycol.">
        <title>101 Dothideomycetes genomes: a test case for predicting lifestyles and emergence of pathogens.</title>
        <authorList>
            <person name="Haridas S."/>
            <person name="Albert R."/>
            <person name="Binder M."/>
            <person name="Bloem J."/>
            <person name="Labutti K."/>
            <person name="Salamov A."/>
            <person name="Andreopoulos B."/>
            <person name="Baker S."/>
            <person name="Barry K."/>
            <person name="Bills G."/>
            <person name="Bluhm B."/>
            <person name="Cannon C."/>
            <person name="Castanera R."/>
            <person name="Culley D."/>
            <person name="Daum C."/>
            <person name="Ezra D."/>
            <person name="Gonzalez J."/>
            <person name="Henrissat B."/>
            <person name="Kuo A."/>
            <person name="Liang C."/>
            <person name="Lipzen A."/>
            <person name="Lutzoni F."/>
            <person name="Magnuson J."/>
            <person name="Mondo S."/>
            <person name="Nolan M."/>
            <person name="Ohm R."/>
            <person name="Pangilinan J."/>
            <person name="Park H.-J."/>
            <person name="Ramirez L."/>
            <person name="Alfaro M."/>
            <person name="Sun H."/>
            <person name="Tritt A."/>
            <person name="Yoshinaga Y."/>
            <person name="Zwiers L.-H."/>
            <person name="Turgeon B."/>
            <person name="Goodwin S."/>
            <person name="Spatafora J."/>
            <person name="Crous P."/>
            <person name="Grigoriev I."/>
        </authorList>
    </citation>
    <scope>NUCLEOTIDE SEQUENCE</scope>
    <source>
        <strain evidence="2">CBS 116435</strain>
    </source>
</reference>
<dbReference type="Proteomes" id="UP000799441">
    <property type="component" value="Unassembled WGS sequence"/>
</dbReference>
<dbReference type="SMART" id="SM00829">
    <property type="entry name" value="PKS_ER"/>
    <property type="match status" value="1"/>
</dbReference>
<dbReference type="Pfam" id="PF00107">
    <property type="entry name" value="ADH_zinc_N"/>
    <property type="match status" value="1"/>
</dbReference>
<dbReference type="AlphaFoldDB" id="A0A9P4Q359"/>
<evidence type="ECO:0000313" key="2">
    <source>
        <dbReference type="EMBL" id="KAF2718508.1"/>
    </source>
</evidence>
<evidence type="ECO:0000259" key="1">
    <source>
        <dbReference type="SMART" id="SM00829"/>
    </source>
</evidence>
<dbReference type="Gene3D" id="3.90.180.10">
    <property type="entry name" value="Medium-chain alcohol dehydrogenases, catalytic domain"/>
    <property type="match status" value="1"/>
</dbReference>